<proteinExistence type="predicted"/>
<evidence type="ECO:0000313" key="2">
    <source>
        <dbReference type="Proteomes" id="UP000234473"/>
    </source>
</evidence>
<protein>
    <submittedName>
        <fullName evidence="1">Uncharacterized protein</fullName>
    </submittedName>
</protein>
<organism evidence="1 2">
    <name type="scientific">Klebsiella variicola</name>
    <dbReference type="NCBI Taxonomy" id="244366"/>
    <lineage>
        <taxon>Bacteria</taxon>
        <taxon>Pseudomonadati</taxon>
        <taxon>Pseudomonadota</taxon>
        <taxon>Gammaproteobacteria</taxon>
        <taxon>Enterobacterales</taxon>
        <taxon>Enterobacteriaceae</taxon>
        <taxon>Klebsiella/Raoultella group</taxon>
        <taxon>Klebsiella</taxon>
        <taxon>Klebsiella pneumoniae complex</taxon>
    </lineage>
</organism>
<dbReference type="EMBL" id="PICB01000838">
    <property type="protein sequence ID" value="PLP44271.1"/>
    <property type="molecule type" value="Genomic_DNA"/>
</dbReference>
<reference evidence="1 2" key="1">
    <citation type="submission" date="2017-11" db="EMBL/GenBank/DDBJ databases">
        <authorList>
            <person name="Han C.G."/>
        </authorList>
    </citation>
    <scope>NUCLEOTIDE SEQUENCE [LARGE SCALE GENOMIC DNA]</scope>
    <source>
        <strain evidence="1 2">A5</strain>
    </source>
</reference>
<gene>
    <name evidence="1" type="ORF">CWM98_16260</name>
</gene>
<accession>A0A264C6H6</accession>
<evidence type="ECO:0000313" key="1">
    <source>
        <dbReference type="EMBL" id="PLP44271.1"/>
    </source>
</evidence>
<sequence length="94" mass="9874">MSRLSHLSEHSAVVVCAGPSSLNARGLPGGEDDVSSYLSPRRKRSFLTVASIGWAPVALFSVAVRACVLPCVNEKVLMVNPAANAESVVRLAAR</sequence>
<comment type="caution">
    <text evidence="1">The sequence shown here is derived from an EMBL/GenBank/DDBJ whole genome shotgun (WGS) entry which is preliminary data.</text>
</comment>
<dbReference type="Proteomes" id="UP000234473">
    <property type="component" value="Unassembled WGS sequence"/>
</dbReference>
<name>A0A264C6H6_KLEVA</name>
<reference evidence="1 2" key="2">
    <citation type="submission" date="2018-01" db="EMBL/GenBank/DDBJ databases">
        <title>Genomic study of Klebsiella pneumoniae.</title>
        <authorList>
            <person name="Yang Y."/>
            <person name="Bicalho R."/>
        </authorList>
    </citation>
    <scope>NUCLEOTIDE SEQUENCE [LARGE SCALE GENOMIC DNA]</scope>
    <source>
        <strain evidence="1 2">A5</strain>
    </source>
</reference>
<dbReference type="AlphaFoldDB" id="A0A264C6H6"/>